<proteinExistence type="predicted"/>
<gene>
    <name evidence="1" type="ORF">NTEN_LOCUS8519</name>
</gene>
<keyword evidence="2" id="KW-1185">Reference proteome</keyword>
<reference evidence="1 2" key="1">
    <citation type="submission" date="2020-02" db="EMBL/GenBank/DDBJ databases">
        <authorList>
            <person name="Ferguson B K."/>
        </authorList>
    </citation>
    <scope>NUCLEOTIDE SEQUENCE [LARGE SCALE GENOMIC DNA]</scope>
</reference>
<sequence>MKTLQFFKGLPGRQRRNQPVCNAHTIEDRERRRGRREFKEKLHIMLTENACNKKTDVNGISSVYAGVLADFSNGIAVQTENLEHFRPQLTCNLWLHLINVRPPTEWLYFHNRGRTRPTGKRRVVLFEIDSAIGRTCSNLNHQTLSLYSINIHPWYLRTNKFPYLESAMEMKCLFRKWQRPERIQTPGRIQTEEMEELRLDTGMANPFPTLGYSSGEIDAIGYLEYSNLKFPTESARL</sequence>
<protein>
    <submittedName>
        <fullName evidence="1">Uncharacterized protein</fullName>
    </submittedName>
</protein>
<name>A0A6H5GI79_9HEMI</name>
<accession>A0A6H5GI79</accession>
<organism evidence="1 2">
    <name type="scientific">Nesidiocoris tenuis</name>
    <dbReference type="NCBI Taxonomy" id="355587"/>
    <lineage>
        <taxon>Eukaryota</taxon>
        <taxon>Metazoa</taxon>
        <taxon>Ecdysozoa</taxon>
        <taxon>Arthropoda</taxon>
        <taxon>Hexapoda</taxon>
        <taxon>Insecta</taxon>
        <taxon>Pterygota</taxon>
        <taxon>Neoptera</taxon>
        <taxon>Paraneoptera</taxon>
        <taxon>Hemiptera</taxon>
        <taxon>Heteroptera</taxon>
        <taxon>Panheteroptera</taxon>
        <taxon>Cimicomorpha</taxon>
        <taxon>Miridae</taxon>
        <taxon>Dicyphina</taxon>
        <taxon>Nesidiocoris</taxon>
    </lineage>
</organism>
<dbReference type="Proteomes" id="UP000479000">
    <property type="component" value="Unassembled WGS sequence"/>
</dbReference>
<evidence type="ECO:0000313" key="1">
    <source>
        <dbReference type="EMBL" id="CAB0002732.1"/>
    </source>
</evidence>
<evidence type="ECO:0000313" key="2">
    <source>
        <dbReference type="Proteomes" id="UP000479000"/>
    </source>
</evidence>
<dbReference type="AlphaFoldDB" id="A0A6H5GI79"/>
<dbReference type="EMBL" id="CADCXU010012852">
    <property type="protein sequence ID" value="CAB0002732.1"/>
    <property type="molecule type" value="Genomic_DNA"/>
</dbReference>